<dbReference type="RefSeq" id="XP_044715293.1">
    <property type="nucleotide sequence ID" value="XM_044869740.1"/>
</dbReference>
<dbReference type="SUPFAM" id="SSF52777">
    <property type="entry name" value="CoA-dependent acyltransferases"/>
    <property type="match status" value="2"/>
</dbReference>
<dbReference type="GO" id="GO:0031177">
    <property type="term" value="F:phosphopantetheine binding"/>
    <property type="evidence" value="ECO:0007669"/>
    <property type="project" value="TreeGrafter"/>
</dbReference>
<dbReference type="PROSITE" id="PS50075">
    <property type="entry name" value="CARRIER"/>
    <property type="match status" value="1"/>
</dbReference>
<dbReference type="InterPro" id="IPR057737">
    <property type="entry name" value="Condensation_MtbB-like"/>
</dbReference>
<dbReference type="InterPro" id="IPR036736">
    <property type="entry name" value="ACP-like_sf"/>
</dbReference>
<proteinExistence type="predicted"/>
<dbReference type="InterPro" id="IPR001242">
    <property type="entry name" value="Condensation_dom"/>
</dbReference>
<keyword evidence="6" id="KW-1185">Reference proteome</keyword>
<dbReference type="Gene3D" id="3.40.109.10">
    <property type="entry name" value="NADH Oxidase"/>
    <property type="match status" value="1"/>
</dbReference>
<dbReference type="InterPro" id="IPR042099">
    <property type="entry name" value="ANL_N_sf"/>
</dbReference>
<organism evidence="5 6">
    <name type="scientific">Hirsutella rhossiliensis</name>
    <dbReference type="NCBI Taxonomy" id="111463"/>
    <lineage>
        <taxon>Eukaryota</taxon>
        <taxon>Fungi</taxon>
        <taxon>Dikarya</taxon>
        <taxon>Ascomycota</taxon>
        <taxon>Pezizomycotina</taxon>
        <taxon>Sordariomycetes</taxon>
        <taxon>Hypocreomycetidae</taxon>
        <taxon>Hypocreales</taxon>
        <taxon>Ophiocordycipitaceae</taxon>
        <taxon>Hirsutella</taxon>
    </lineage>
</organism>
<feature type="domain" description="Carrier" evidence="4">
    <location>
        <begin position="107"/>
        <end position="183"/>
    </location>
</feature>
<dbReference type="GO" id="GO:0043041">
    <property type="term" value="P:amino acid activation for nonribosomal peptide biosynthetic process"/>
    <property type="evidence" value="ECO:0007669"/>
    <property type="project" value="TreeGrafter"/>
</dbReference>
<dbReference type="GO" id="GO:0005737">
    <property type="term" value="C:cytoplasm"/>
    <property type="evidence" value="ECO:0007669"/>
    <property type="project" value="TreeGrafter"/>
</dbReference>
<dbReference type="Gene3D" id="3.40.50.12780">
    <property type="entry name" value="N-terminal domain of ligase-like"/>
    <property type="match status" value="2"/>
</dbReference>
<evidence type="ECO:0000259" key="4">
    <source>
        <dbReference type="PROSITE" id="PS50075"/>
    </source>
</evidence>
<name>A0A9P8MNS2_9HYPO</name>
<accession>A0A9P8MNS2</accession>
<dbReference type="InterPro" id="IPR045851">
    <property type="entry name" value="AMP-bd_C_sf"/>
</dbReference>
<sequence length="1500" mass="168483">MQHSNDQLYFTGDLGHYDEHGLLYLHGRLDDQIKINGVPQTLYLYLWLPHSWLSESDAVPLTIVNGEINIIIIIITHRLPTNANGKVDRLALKSLSKQSAIVRSDMGPRGKTETLMAQLWQKHLELEAVVARDDDFFLLGGNSISAIIMGAELNRRTGKQVPLKGLFQFSRLEDFCHYVDGIECRSMPSENGVISHDEASAHHPFGLTDVQLAYLIGRDSAFELGGVSTHNYREDRFAWLDVALLTRCVNQLVRRHSALRTVYSLERFQRVLAETPLIQIAVQDVSLDSPERQRDALLLWRRELERQMFDTTTFPLFEWRVTQYQNHCVLHFSYDVLIMDARSMRIFMSELNELYRCPEQALPPLSITFRDYQLAHEQLKTTPRYRDDRRYWYDRLPELPYGPSLATAWRPGRGGSQDFKRQSFRLDPKVWKCLQERTRREKISMTVPFLALYGQVLARWSSEEHFLINLTLFQREDVHPDTQNLVGDFTVLSLFEYRQRQEPVRQLLRDIQERLWDDLSHTLFTGVEVQSALARHNQHQGGKLIAPVVFTSMLGFPHSDVGFLTDEYRGCDYARTQTSQVWLDNNLYERDGSLVVEWDYVCQLFDEQQISDMLEAYQLAIVSLANGDWDKPLHIPLPAADELLLRQYNDTACSDCMMPATLHEQFLVSAERFPDAPAVVAASGGQTTTYRQIGARAAQLAHRLQSSGVSRGERVMICAEKGPWLVFGALGILMAGAVFVPVNVQLPQLRRLSQHKEIAVEVGITITFHDVSNCNALAEFDTVPPAVSVAMNDPAYVIFTSGSTGRPKGVCISHGGVLNTLRDINMRLALTSDDRTLCLSNISFDLAIYDVFGPLMLGGAVVMPAERALDRPDALIQVLDDCDVSVYNSAPAVMALLVQSAGGGRHGRVRHVLLSGDFIPLDLPERIRKIFPAAKLLSLGGATEGSIWSICYSLTLVEKHWTSIPYGKPLLNQQVWILDAARNPCPVGVAGEIYLAGCGVALGYEADAEKTAAFFGQLPDGQRYYRTGDQGIMHRAGYVEILGRLDNQVKINGFRIELGEIDSVLQSHSAVQTSLSRVIAHGEASAQKYLVSYVVPLVFDRLAFKLEKRGIRNGLNASGTVMDLKPLTPQTILSDAAQRALVRKSYRHYQANHQLTLEVLQPLIHTTVQTANSKHRLRMSPATLWAELAVLLTPLRAFKHRIEGLNKYIYPSAGGLYPVRAYVTVSRAWSGCGGHYYYHPENHALMQLVSGPELLPETGIYLHLTGWGGYCFQERQFQRCGDIPLNFKFGQDEDNDAIINQASALLLLPPTIPTLEQGRLVQRISENLLTSSLGSCVLGQVKLEDQLLAYTRGRNFPAALAIGKIPTDDMANGDIENINVTRTLSDDKRFVRKVATAFVYKHRTIAQQAKAIVQCVLQPALDHIELNEAKHSKRLVLFSPSDSGAEAYYALAQALANDVNVIGINNFFINYPEKVTADCSRWLAIRDAVITIMWIAFSTI</sequence>
<dbReference type="GeneID" id="68360398"/>
<protein>
    <submittedName>
        <fullName evidence="5">AMP-binding enzyme domain-containing protein</fullName>
    </submittedName>
</protein>
<dbReference type="SUPFAM" id="SSF47336">
    <property type="entry name" value="ACP-like"/>
    <property type="match status" value="1"/>
</dbReference>
<dbReference type="GO" id="GO:0016491">
    <property type="term" value="F:oxidoreductase activity"/>
    <property type="evidence" value="ECO:0007669"/>
    <property type="project" value="InterPro"/>
</dbReference>
<dbReference type="EMBL" id="JAIZPD010000019">
    <property type="protein sequence ID" value="KAH0957779.1"/>
    <property type="molecule type" value="Genomic_DNA"/>
</dbReference>
<dbReference type="PANTHER" id="PTHR45527">
    <property type="entry name" value="NONRIBOSOMAL PEPTIDE SYNTHETASE"/>
    <property type="match status" value="1"/>
</dbReference>
<dbReference type="OrthoDB" id="416786at2759"/>
<evidence type="ECO:0000313" key="6">
    <source>
        <dbReference type="Proteomes" id="UP000824596"/>
    </source>
</evidence>
<comment type="caution">
    <text evidence="5">The sequence shown here is derived from an EMBL/GenBank/DDBJ whole genome shotgun (WGS) entry which is preliminary data.</text>
</comment>
<dbReference type="PROSITE" id="PS00455">
    <property type="entry name" value="AMP_BINDING"/>
    <property type="match status" value="1"/>
</dbReference>
<dbReference type="InterPro" id="IPR023213">
    <property type="entry name" value="CAT-like_dom_sf"/>
</dbReference>
<dbReference type="Pfam" id="PF00668">
    <property type="entry name" value="Condensation"/>
    <property type="match status" value="1"/>
</dbReference>
<dbReference type="GO" id="GO:0016874">
    <property type="term" value="F:ligase activity"/>
    <property type="evidence" value="ECO:0007669"/>
    <property type="project" value="UniProtKB-KW"/>
</dbReference>
<dbReference type="CDD" id="cd19535">
    <property type="entry name" value="Cyc_NRPS"/>
    <property type="match status" value="1"/>
</dbReference>
<dbReference type="Pfam" id="PF00550">
    <property type="entry name" value="PP-binding"/>
    <property type="match status" value="1"/>
</dbReference>
<evidence type="ECO:0000256" key="3">
    <source>
        <dbReference type="ARBA" id="ARBA00022598"/>
    </source>
</evidence>
<evidence type="ECO:0000313" key="5">
    <source>
        <dbReference type="EMBL" id="KAH0957779.1"/>
    </source>
</evidence>
<dbReference type="GO" id="GO:0044550">
    <property type="term" value="P:secondary metabolite biosynthetic process"/>
    <property type="evidence" value="ECO:0007669"/>
    <property type="project" value="TreeGrafter"/>
</dbReference>
<dbReference type="Gene3D" id="3.30.559.10">
    <property type="entry name" value="Chloramphenicol acetyltransferase-like domain"/>
    <property type="match status" value="1"/>
</dbReference>
<dbReference type="Gene3D" id="1.10.1200.10">
    <property type="entry name" value="ACP-like"/>
    <property type="match status" value="1"/>
</dbReference>
<dbReference type="InterPro" id="IPR000415">
    <property type="entry name" value="Nitroreductase-like"/>
</dbReference>
<dbReference type="InterPro" id="IPR010071">
    <property type="entry name" value="AA_adenyl_dom"/>
</dbReference>
<dbReference type="PANTHER" id="PTHR45527:SF10">
    <property type="entry name" value="PYOCHELIN SYNTHASE PCHF"/>
    <property type="match status" value="1"/>
</dbReference>
<dbReference type="Pfam" id="PF00501">
    <property type="entry name" value="AMP-binding"/>
    <property type="match status" value="1"/>
</dbReference>
<dbReference type="Proteomes" id="UP000824596">
    <property type="component" value="Unassembled WGS sequence"/>
</dbReference>
<dbReference type="SUPFAM" id="SSF56801">
    <property type="entry name" value="Acetyl-CoA synthetase-like"/>
    <property type="match status" value="2"/>
</dbReference>
<keyword evidence="3" id="KW-0436">Ligase</keyword>
<keyword evidence="2" id="KW-0597">Phosphoprotein</keyword>
<dbReference type="Gene3D" id="3.30.300.30">
    <property type="match status" value="1"/>
</dbReference>
<dbReference type="NCBIfam" id="TIGR01733">
    <property type="entry name" value="AA-adenyl-dom"/>
    <property type="match status" value="1"/>
</dbReference>
<evidence type="ECO:0000256" key="2">
    <source>
        <dbReference type="ARBA" id="ARBA00022553"/>
    </source>
</evidence>
<dbReference type="InterPro" id="IPR020845">
    <property type="entry name" value="AMP-binding_CS"/>
</dbReference>
<gene>
    <name evidence="5" type="ORF">HRG_11270</name>
</gene>
<evidence type="ECO:0000256" key="1">
    <source>
        <dbReference type="ARBA" id="ARBA00022450"/>
    </source>
</evidence>
<dbReference type="Gene3D" id="3.30.559.30">
    <property type="entry name" value="Nonribosomal peptide synthetase, condensation domain"/>
    <property type="match status" value="1"/>
</dbReference>
<reference evidence="5" key="1">
    <citation type="submission" date="2021-09" db="EMBL/GenBank/DDBJ databases">
        <title>A high-quality genome of the endoparasitic fungus Hirsutella rhossiliensis with a comparison of Hirsutella genomes reveals transposable elements contributing to genome size variation.</title>
        <authorList>
            <person name="Lin R."/>
            <person name="Jiao Y."/>
            <person name="Sun X."/>
            <person name="Ling J."/>
            <person name="Xie B."/>
            <person name="Cheng X."/>
        </authorList>
    </citation>
    <scope>NUCLEOTIDE SEQUENCE</scope>
    <source>
        <strain evidence="5">HR02</strain>
    </source>
</reference>
<dbReference type="InterPro" id="IPR009081">
    <property type="entry name" value="PP-bd_ACP"/>
</dbReference>
<keyword evidence="1" id="KW-0596">Phosphopantetheine</keyword>
<dbReference type="InterPro" id="IPR000873">
    <property type="entry name" value="AMP-dep_synth/lig_dom"/>
</dbReference>